<proteinExistence type="predicted"/>
<dbReference type="PANTHER" id="PTHR15711">
    <property type="entry name" value="RAP GTPASE-ACTIVATING PROTEIN"/>
    <property type="match status" value="1"/>
</dbReference>
<feature type="domain" description="Rap-GAP" evidence="3">
    <location>
        <begin position="181"/>
        <end position="410"/>
    </location>
</feature>
<keyword evidence="5" id="KW-1185">Reference proteome</keyword>
<reference evidence="4" key="1">
    <citation type="submission" date="2021-05" db="EMBL/GenBank/DDBJ databases">
        <title>A free-living protist that lacks canonical eukaryotic 1 DNA replication and segregation systems.</title>
        <authorList>
            <person name="Salas-Leiva D.E."/>
            <person name="Tromer E.C."/>
            <person name="Curtis B.A."/>
            <person name="Jerlstrom-Hultqvist J."/>
            <person name="Kolisko M."/>
            <person name="Yi Z."/>
            <person name="Salas-Leiva J.S."/>
            <person name="Gallot-Lavallee L."/>
            <person name="Kops G.J.P.L."/>
            <person name="Archibald J.M."/>
            <person name="Simpson A.G.B."/>
            <person name="Roger A.J."/>
        </authorList>
    </citation>
    <scope>NUCLEOTIDE SEQUENCE</scope>
    <source>
        <strain evidence="4">BICM</strain>
    </source>
</reference>
<feature type="compositionally biased region" description="Polar residues" evidence="2">
    <location>
        <begin position="76"/>
        <end position="87"/>
    </location>
</feature>
<dbReference type="InterPro" id="IPR035974">
    <property type="entry name" value="Rap/Ran-GAP_sf"/>
</dbReference>
<dbReference type="OrthoDB" id="2499658at2759"/>
<dbReference type="Proteomes" id="UP000717585">
    <property type="component" value="Unassembled WGS sequence"/>
</dbReference>
<accession>A0A8J6E119</accession>
<protein>
    <submittedName>
        <fullName evidence="4">Rap/ran-GAP</fullName>
    </submittedName>
</protein>
<organism evidence="4 5">
    <name type="scientific">Carpediemonas membranifera</name>
    <dbReference type="NCBI Taxonomy" id="201153"/>
    <lineage>
        <taxon>Eukaryota</taxon>
        <taxon>Metamonada</taxon>
        <taxon>Carpediemonas-like organisms</taxon>
        <taxon>Carpediemonas</taxon>
    </lineage>
</organism>
<comment type="caution">
    <text evidence="4">The sequence shown here is derived from an EMBL/GenBank/DDBJ whole genome shotgun (WGS) entry which is preliminary data.</text>
</comment>
<dbReference type="GO" id="GO:0005096">
    <property type="term" value="F:GTPase activator activity"/>
    <property type="evidence" value="ECO:0007669"/>
    <property type="project" value="UniProtKB-KW"/>
</dbReference>
<sequence>MAMEVKSGWKREIVASDSAVSGIDEWHRDCRILEDPDHIAKPYHLNFREFQHHNFIAFLPKSSDGLANPVVASVSVSETPSPSQSPDGSFDSIPDAADSAPGTPRQYNILLRDSSSTKMLHMPETAVPVPPFRRLFTKRPTIKSIVAAALGPSHALGDTDLSTAAWRILPASPTVVDQLSAYEVMLREQHRSHTVGVLLQLPGQTTEEEMFSNQEITPEFARFLATLGRMVDLHGWNDYAGGLNTTKCYTGEQSVFINHKGHKVMYHVANMLPYSKSDPQQIERKRFVGNDHVVVVFQDGKGDMPFGTSTIRTNMTMAYVVIRRAKPHDSDSDSTLESSHEPEYTMDVVTMRCVPPTAPELSESNRFILSDPRAAELVRTKLVNLSNAVWSQGVLAEKLQKMRAVNLAKVDVRR</sequence>
<gene>
    <name evidence="4" type="ORF">J8273_5551</name>
</gene>
<feature type="region of interest" description="Disordered" evidence="2">
    <location>
        <begin position="76"/>
        <end position="105"/>
    </location>
</feature>
<evidence type="ECO:0000256" key="1">
    <source>
        <dbReference type="ARBA" id="ARBA00022468"/>
    </source>
</evidence>
<evidence type="ECO:0000256" key="2">
    <source>
        <dbReference type="SAM" id="MobiDB-lite"/>
    </source>
</evidence>
<dbReference type="GO" id="GO:0051056">
    <property type="term" value="P:regulation of small GTPase mediated signal transduction"/>
    <property type="evidence" value="ECO:0007669"/>
    <property type="project" value="InterPro"/>
</dbReference>
<dbReference type="Pfam" id="PF02145">
    <property type="entry name" value="Rap_GAP"/>
    <property type="match status" value="1"/>
</dbReference>
<dbReference type="Gene3D" id="3.40.50.11210">
    <property type="entry name" value="Rap/Ran-GAP"/>
    <property type="match status" value="1"/>
</dbReference>
<dbReference type="InterPro" id="IPR050989">
    <property type="entry name" value="Rap1_Ran_GAP"/>
</dbReference>
<name>A0A8J6E119_9EUKA</name>
<evidence type="ECO:0000313" key="5">
    <source>
        <dbReference type="Proteomes" id="UP000717585"/>
    </source>
</evidence>
<dbReference type="AlphaFoldDB" id="A0A8J6E119"/>
<keyword evidence="1" id="KW-0343">GTPase activation</keyword>
<dbReference type="PROSITE" id="PS50085">
    <property type="entry name" value="RAPGAP"/>
    <property type="match status" value="1"/>
</dbReference>
<dbReference type="InterPro" id="IPR000331">
    <property type="entry name" value="Rap/Ran_GAP_dom"/>
</dbReference>
<evidence type="ECO:0000313" key="4">
    <source>
        <dbReference type="EMBL" id="KAG9392546.1"/>
    </source>
</evidence>
<dbReference type="EMBL" id="JAHDYR010000038">
    <property type="protein sequence ID" value="KAG9392546.1"/>
    <property type="molecule type" value="Genomic_DNA"/>
</dbReference>
<evidence type="ECO:0000259" key="3">
    <source>
        <dbReference type="PROSITE" id="PS50085"/>
    </source>
</evidence>
<dbReference type="SUPFAM" id="SSF111347">
    <property type="entry name" value="Rap/Ran-GAP"/>
    <property type="match status" value="1"/>
</dbReference>